<evidence type="ECO:0000313" key="2">
    <source>
        <dbReference type="EMBL" id="KAG5287837.1"/>
    </source>
</evidence>
<feature type="transmembrane region" description="Helical" evidence="1">
    <location>
        <begin position="12"/>
        <end position="32"/>
    </location>
</feature>
<proteinExistence type="predicted"/>
<keyword evidence="1" id="KW-1133">Transmembrane helix</keyword>
<dbReference type="AlphaFoldDB" id="A0A8H8CS78"/>
<feature type="transmembrane region" description="Helical" evidence="1">
    <location>
        <begin position="38"/>
        <end position="56"/>
    </location>
</feature>
<name>A0A8H8CS78_AJECA</name>
<dbReference type="SUPFAM" id="SSF103473">
    <property type="entry name" value="MFS general substrate transporter"/>
    <property type="match status" value="1"/>
</dbReference>
<gene>
    <name evidence="2" type="ORF">I7I52_11740</name>
</gene>
<dbReference type="VEuPathDB" id="FungiDB:I7I52_11740"/>
<keyword evidence="1" id="KW-0472">Membrane</keyword>
<dbReference type="OrthoDB" id="3936150at2759"/>
<accession>A0A8H8CS78</accession>
<dbReference type="EMBL" id="JAEVHI010000007">
    <property type="protein sequence ID" value="KAG5287837.1"/>
    <property type="molecule type" value="Genomic_DNA"/>
</dbReference>
<keyword evidence="1" id="KW-0812">Transmembrane</keyword>
<organism evidence="2 3">
    <name type="scientific">Ajellomyces capsulatus</name>
    <name type="common">Darling's disease fungus</name>
    <name type="synonym">Histoplasma capsulatum</name>
    <dbReference type="NCBI Taxonomy" id="5037"/>
    <lineage>
        <taxon>Eukaryota</taxon>
        <taxon>Fungi</taxon>
        <taxon>Dikarya</taxon>
        <taxon>Ascomycota</taxon>
        <taxon>Pezizomycotina</taxon>
        <taxon>Eurotiomycetes</taxon>
        <taxon>Eurotiomycetidae</taxon>
        <taxon>Onygenales</taxon>
        <taxon>Ajellomycetaceae</taxon>
        <taxon>Histoplasma</taxon>
    </lineage>
</organism>
<dbReference type="Proteomes" id="UP000670092">
    <property type="component" value="Unassembled WGS sequence"/>
</dbReference>
<evidence type="ECO:0000256" key="1">
    <source>
        <dbReference type="SAM" id="Phobius"/>
    </source>
</evidence>
<protein>
    <submittedName>
        <fullName evidence="2">MFS multidrug resistance transporter</fullName>
    </submittedName>
</protein>
<dbReference type="Gene3D" id="1.20.1720.10">
    <property type="entry name" value="Multidrug resistance protein D"/>
    <property type="match status" value="1"/>
</dbReference>
<dbReference type="InterPro" id="IPR036259">
    <property type="entry name" value="MFS_trans_sf"/>
</dbReference>
<comment type="caution">
    <text evidence="2">The sequence shown here is derived from an EMBL/GenBank/DDBJ whole genome shotgun (WGS) entry which is preliminary data.</text>
</comment>
<evidence type="ECO:0000313" key="3">
    <source>
        <dbReference type="Proteomes" id="UP000670092"/>
    </source>
</evidence>
<reference evidence="2 3" key="1">
    <citation type="submission" date="2021-01" db="EMBL/GenBank/DDBJ databases">
        <title>Chromosome-level genome assembly of a human fungal pathogen reveals clustering of transcriptionally co-regulated genes.</title>
        <authorList>
            <person name="Voorhies M."/>
            <person name="Cohen S."/>
            <person name="Shea T.P."/>
            <person name="Petrus S."/>
            <person name="Munoz J.F."/>
            <person name="Poplawski S."/>
            <person name="Goldman W.E."/>
            <person name="Michael T."/>
            <person name="Cuomo C.A."/>
            <person name="Sil A."/>
            <person name="Beyhan S."/>
        </authorList>
    </citation>
    <scope>NUCLEOTIDE SEQUENCE [LARGE SCALE GENOMIC DNA]</scope>
    <source>
        <strain evidence="2 3">G184AR</strain>
    </source>
</reference>
<sequence length="92" mass="10000">MRKRQSNGHTLPGAVVWPLLAPIIGGAIAYAWGWRSTQWFLTIYGGVSLLILRFGIPETLASPKKPVAEVEPNVAHSAGCLLARLRRARPNG</sequence>